<dbReference type="GO" id="GO:0005886">
    <property type="term" value="C:plasma membrane"/>
    <property type="evidence" value="ECO:0007669"/>
    <property type="project" value="TreeGrafter"/>
</dbReference>
<feature type="transmembrane region" description="Helical" evidence="1">
    <location>
        <begin position="307"/>
        <end position="326"/>
    </location>
</feature>
<name>A0A7G9Z4J7_9EURY</name>
<gene>
    <name evidence="3" type="primary">nanT</name>
    <name evidence="3" type="ORF">KHGGAAHM_00008</name>
</gene>
<feature type="transmembrane region" description="Helical" evidence="1">
    <location>
        <begin position="365"/>
        <end position="385"/>
    </location>
</feature>
<feature type="transmembrane region" description="Helical" evidence="1">
    <location>
        <begin position="134"/>
        <end position="157"/>
    </location>
</feature>
<reference evidence="3" key="1">
    <citation type="submission" date="2020-06" db="EMBL/GenBank/DDBJ databases">
        <title>Unique genomic features of the anaerobic methanotrophic archaea.</title>
        <authorList>
            <person name="Chadwick G.L."/>
            <person name="Skennerton C.T."/>
            <person name="Laso-Perez R."/>
            <person name="Leu A.O."/>
            <person name="Speth D.R."/>
            <person name="Yu H."/>
            <person name="Morgan-Lang C."/>
            <person name="Hatzenpichler R."/>
            <person name="Goudeau D."/>
            <person name="Malmstrom R."/>
            <person name="Brazelton W.J."/>
            <person name="Woyke T."/>
            <person name="Hallam S.J."/>
            <person name="Tyson G.W."/>
            <person name="Wegener G."/>
            <person name="Boetius A."/>
            <person name="Orphan V."/>
        </authorList>
    </citation>
    <scope>NUCLEOTIDE SEQUENCE</scope>
</reference>
<proteinExistence type="predicted"/>
<feature type="transmembrane region" description="Helical" evidence="1">
    <location>
        <begin position="163"/>
        <end position="182"/>
    </location>
</feature>
<evidence type="ECO:0000259" key="2">
    <source>
        <dbReference type="PROSITE" id="PS50850"/>
    </source>
</evidence>
<dbReference type="InterPro" id="IPR011701">
    <property type="entry name" value="MFS"/>
</dbReference>
<dbReference type="AlphaFoldDB" id="A0A7G9Z4J7"/>
<evidence type="ECO:0000313" key="3">
    <source>
        <dbReference type="EMBL" id="QNO55181.1"/>
    </source>
</evidence>
<feature type="transmembrane region" description="Helical" evidence="1">
    <location>
        <begin position="100"/>
        <end position="122"/>
    </location>
</feature>
<organism evidence="3">
    <name type="scientific">Candidatus Methanophaga sp. ANME-1 ERB7</name>
    <dbReference type="NCBI Taxonomy" id="2759913"/>
    <lineage>
        <taxon>Archaea</taxon>
        <taxon>Methanobacteriati</taxon>
        <taxon>Methanobacteriota</taxon>
        <taxon>Stenosarchaea group</taxon>
        <taxon>Methanomicrobia</taxon>
        <taxon>Candidatus Methanophagales</taxon>
        <taxon>Candidatus Methanophagaceae</taxon>
        <taxon>Candidatus Methanophaga</taxon>
    </lineage>
</organism>
<dbReference type="GO" id="GO:0022857">
    <property type="term" value="F:transmembrane transporter activity"/>
    <property type="evidence" value="ECO:0007669"/>
    <property type="project" value="InterPro"/>
</dbReference>
<feature type="transmembrane region" description="Helical" evidence="1">
    <location>
        <begin position="74"/>
        <end position="94"/>
    </location>
</feature>
<protein>
    <submittedName>
        <fullName evidence="3">Sialic acid transporter NanT</fullName>
    </submittedName>
</protein>
<feature type="transmembrane region" description="Helical" evidence="1">
    <location>
        <begin position="44"/>
        <end position="62"/>
    </location>
</feature>
<feature type="transmembrane region" description="Helical" evidence="1">
    <location>
        <begin position="338"/>
        <end position="359"/>
    </location>
</feature>
<sequence length="388" mass="41254">MKTVKKMGFTLLPLSASHGVMHILATALPALSLLVKDEFQLSNTTIGLLSFAFAAAIGFGGIPSGMLSDRSDGIKLICIGFFSTALLSAFLLIVPNFLSVALIFIAIGFLLSLYHPAALSYIAKSFSETRGKAYGVHELGASIGIAIAPLIAGFISLYYGWRFVYPVLAIPAIFIALLLIRLQRDSKRYRKEQSREGQSNVTDLIVFFRQIIKTGSIRKVYITECIFGFVFVGALTFVPVFLDEAKGLGPALAITVTCVFTAGGAIGKVIGGHFSDLRGERKVMAIGFFLTAPLFFILPLLPLSWAILTLALAGTILPTVLSAIISSVGKEIEPSRTGIAFGFLLLAGFGFGSISPLILGLVSDSFGISAVFYPIVVAILIGGLLNSA</sequence>
<dbReference type="PANTHER" id="PTHR43129">
    <property type="entry name" value="FOSMIDOMYCIN RESISTANCE PROTEIN"/>
    <property type="match status" value="1"/>
</dbReference>
<dbReference type="EMBL" id="MT631605">
    <property type="protein sequence ID" value="QNO55181.1"/>
    <property type="molecule type" value="Genomic_DNA"/>
</dbReference>
<feature type="transmembrane region" description="Helical" evidence="1">
    <location>
        <begin position="248"/>
        <end position="271"/>
    </location>
</feature>
<dbReference type="InterPro" id="IPR020846">
    <property type="entry name" value="MFS_dom"/>
</dbReference>
<dbReference type="InterPro" id="IPR036259">
    <property type="entry name" value="MFS_trans_sf"/>
</dbReference>
<dbReference type="PANTHER" id="PTHR43129:SF1">
    <property type="entry name" value="FOSMIDOMYCIN RESISTANCE PROTEIN"/>
    <property type="match status" value="1"/>
</dbReference>
<dbReference type="SUPFAM" id="SSF103473">
    <property type="entry name" value="MFS general substrate transporter"/>
    <property type="match status" value="1"/>
</dbReference>
<dbReference type="Gene3D" id="1.20.1250.20">
    <property type="entry name" value="MFS general substrate transporter like domains"/>
    <property type="match status" value="1"/>
</dbReference>
<feature type="transmembrane region" description="Helical" evidence="1">
    <location>
        <begin position="283"/>
        <end position="301"/>
    </location>
</feature>
<feature type="domain" description="Major facilitator superfamily (MFS) profile" evidence="2">
    <location>
        <begin position="1"/>
        <end position="388"/>
    </location>
</feature>
<evidence type="ECO:0000256" key="1">
    <source>
        <dbReference type="SAM" id="Phobius"/>
    </source>
</evidence>
<dbReference type="PROSITE" id="PS50850">
    <property type="entry name" value="MFS"/>
    <property type="match status" value="1"/>
</dbReference>
<dbReference type="Pfam" id="PF07690">
    <property type="entry name" value="MFS_1"/>
    <property type="match status" value="1"/>
</dbReference>
<keyword evidence="1" id="KW-0472">Membrane</keyword>
<accession>A0A7G9Z4J7</accession>
<keyword evidence="1" id="KW-0812">Transmembrane</keyword>
<keyword evidence="1" id="KW-1133">Transmembrane helix</keyword>
<feature type="transmembrane region" description="Helical" evidence="1">
    <location>
        <begin position="220"/>
        <end position="242"/>
    </location>
</feature>